<name>A0A0D6P8B8_9PROT</name>
<dbReference type="Proteomes" id="UP000032680">
    <property type="component" value="Unassembled WGS sequence"/>
</dbReference>
<evidence type="ECO:0000313" key="2">
    <source>
        <dbReference type="Proteomes" id="UP000032680"/>
    </source>
</evidence>
<dbReference type="RefSeq" id="WP_048862385.1">
    <property type="nucleotide sequence ID" value="NZ_BANB01000572.1"/>
</dbReference>
<protein>
    <submittedName>
        <fullName evidence="1">Uncharacterized protein</fullName>
    </submittedName>
</protein>
<dbReference type="AlphaFoldDB" id="A0A0D6P8B8"/>
<gene>
    <name evidence="1" type="ORF">Asru_0572_05</name>
</gene>
<accession>A0A0D6P8B8</accession>
<comment type="caution">
    <text evidence="1">The sequence shown here is derived from an EMBL/GenBank/DDBJ whole genome shotgun (WGS) entry which is preliminary data.</text>
</comment>
<reference evidence="1 2" key="1">
    <citation type="submission" date="2012-11" db="EMBL/GenBank/DDBJ databases">
        <title>Whole genome sequence of Acidisphaera rubrifaciens HS-AP3.</title>
        <authorList>
            <person name="Azuma Y."/>
            <person name="Higashiura N."/>
            <person name="Hirakawa H."/>
            <person name="Matsushita K."/>
        </authorList>
    </citation>
    <scope>NUCLEOTIDE SEQUENCE [LARGE SCALE GENOMIC DNA]</scope>
    <source>
        <strain evidence="1 2">HS-AP3</strain>
    </source>
</reference>
<dbReference type="EMBL" id="BANB01000572">
    <property type="protein sequence ID" value="GAN78015.1"/>
    <property type="molecule type" value="Genomic_DNA"/>
</dbReference>
<dbReference type="OrthoDB" id="7991996at2"/>
<sequence>MKLAREAALFYGNPSDISVVTIPFARGRGARLTVAGTDRDARARCSVRQAQTYPDSSGLDKIAAGTMAISMPRQATLGLLLGATLPLVRHGCPALRPLWADEAMQRALDTVRLIATLARRAPVCGADHILTKAEFQIAGELAAAYRALDYRDDAEPRSCSEGLRTVVRDLVELFAPIAGSVRLYTTIERLSLPAFRCRALTLAASKLVVSALCTDLIDSKNLTMRVSLCRPRRGVARLAIADNVSDPARAADEIVSDLAALLEGDLTLHANPGGGVATELRFPI</sequence>
<proteinExistence type="predicted"/>
<evidence type="ECO:0000313" key="1">
    <source>
        <dbReference type="EMBL" id="GAN78015.1"/>
    </source>
</evidence>
<keyword evidence="2" id="KW-1185">Reference proteome</keyword>
<organism evidence="1 2">
    <name type="scientific">Acidisphaera rubrifaciens HS-AP3</name>
    <dbReference type="NCBI Taxonomy" id="1231350"/>
    <lineage>
        <taxon>Bacteria</taxon>
        <taxon>Pseudomonadati</taxon>
        <taxon>Pseudomonadota</taxon>
        <taxon>Alphaproteobacteria</taxon>
        <taxon>Acetobacterales</taxon>
        <taxon>Acetobacteraceae</taxon>
        <taxon>Acidisphaera</taxon>
    </lineage>
</organism>